<evidence type="ECO:0000313" key="4">
    <source>
        <dbReference type="EMBL" id="KAF2663211.1"/>
    </source>
</evidence>
<evidence type="ECO:0000256" key="1">
    <source>
        <dbReference type="SAM" id="MobiDB-lite"/>
    </source>
</evidence>
<dbReference type="EMBL" id="MU004247">
    <property type="protein sequence ID" value="KAF2663211.1"/>
    <property type="molecule type" value="Genomic_DNA"/>
</dbReference>
<sequence length="468" mass="54093">MESHAESSNARGKEKLTIQRPSDIVIPVMGETGSAGKSTFISLCTGQDVGVGHGQLSYTSDCELYFFRHKGHTIWLIDTPGFDDSHIPDTRILADIAMWLGVAYAKKPKIILNGIIYLHPINEPKMQGTAKKNLEVFKNVCGEECMPSVVLATTFWEKVSLEDGERREEELETTDEFWGAMVKQKSRVLRHYNTRASALEIVEQFINKRSSIVLKIQREMIDEGLQVRDTVAGRKLEEKAIREGERAKSRLRDNQEELDEDLEENDSENVERLMEMQEKYKNEMQMSQNKLQDLRKNFDSLLKDKIAQEEQEKEAMEQQRQIHEDEMNRQREDMEKLLRRHDEMSKEADQQEAKMLALERTTSSLVLQRDKNLSQELIQLNTMDENSTKLQEQYRNFEEAKRQAEIQALELRNQAMMIQMQMDERERYRVMQEASYSRKITTSQLGVMTGALGISAAALILGPLCCIM</sequence>
<feature type="transmembrane region" description="Helical" evidence="2">
    <location>
        <begin position="445"/>
        <end position="467"/>
    </location>
</feature>
<dbReference type="CDD" id="cd00882">
    <property type="entry name" value="Ras_like_GTPase"/>
    <property type="match status" value="1"/>
</dbReference>
<keyword evidence="2" id="KW-1133">Transmembrane helix</keyword>
<accession>A0A6A6TV68</accession>
<keyword evidence="2" id="KW-0812">Transmembrane</keyword>
<evidence type="ECO:0000313" key="5">
    <source>
        <dbReference type="Proteomes" id="UP000799302"/>
    </source>
</evidence>
<evidence type="ECO:0000256" key="2">
    <source>
        <dbReference type="SAM" id="Phobius"/>
    </source>
</evidence>
<dbReference type="Proteomes" id="UP000799302">
    <property type="component" value="Unassembled WGS sequence"/>
</dbReference>
<dbReference type="AlphaFoldDB" id="A0A6A6TV68"/>
<dbReference type="InterPro" id="IPR027417">
    <property type="entry name" value="P-loop_NTPase"/>
</dbReference>
<dbReference type="Pfam" id="PF01926">
    <property type="entry name" value="MMR_HSR1"/>
    <property type="match status" value="1"/>
</dbReference>
<dbReference type="GO" id="GO:0005525">
    <property type="term" value="F:GTP binding"/>
    <property type="evidence" value="ECO:0007669"/>
    <property type="project" value="InterPro"/>
</dbReference>
<dbReference type="SUPFAM" id="SSF52540">
    <property type="entry name" value="P-loop containing nucleoside triphosphate hydrolases"/>
    <property type="match status" value="1"/>
</dbReference>
<organism evidence="4 5">
    <name type="scientific">Microthyrium microscopicum</name>
    <dbReference type="NCBI Taxonomy" id="703497"/>
    <lineage>
        <taxon>Eukaryota</taxon>
        <taxon>Fungi</taxon>
        <taxon>Dikarya</taxon>
        <taxon>Ascomycota</taxon>
        <taxon>Pezizomycotina</taxon>
        <taxon>Dothideomycetes</taxon>
        <taxon>Dothideomycetes incertae sedis</taxon>
        <taxon>Microthyriales</taxon>
        <taxon>Microthyriaceae</taxon>
        <taxon>Microthyrium</taxon>
    </lineage>
</organism>
<keyword evidence="2" id="KW-0472">Membrane</keyword>
<keyword evidence="5" id="KW-1185">Reference proteome</keyword>
<dbReference type="OrthoDB" id="3795499at2759"/>
<feature type="region of interest" description="Disordered" evidence="1">
    <location>
        <begin position="247"/>
        <end position="268"/>
    </location>
</feature>
<gene>
    <name evidence="4" type="ORF">BT63DRAFT_129431</name>
</gene>
<feature type="domain" description="G" evidence="3">
    <location>
        <begin position="34"/>
        <end position="83"/>
    </location>
</feature>
<evidence type="ECO:0000259" key="3">
    <source>
        <dbReference type="Pfam" id="PF01926"/>
    </source>
</evidence>
<dbReference type="Gene3D" id="3.40.50.300">
    <property type="entry name" value="P-loop containing nucleotide triphosphate hydrolases"/>
    <property type="match status" value="1"/>
</dbReference>
<feature type="compositionally biased region" description="Acidic residues" evidence="1">
    <location>
        <begin position="256"/>
        <end position="268"/>
    </location>
</feature>
<protein>
    <recommendedName>
        <fullName evidence="3">G domain-containing protein</fullName>
    </recommendedName>
</protein>
<dbReference type="InterPro" id="IPR006073">
    <property type="entry name" value="GTP-bd"/>
</dbReference>
<reference evidence="4" key="1">
    <citation type="journal article" date="2020" name="Stud. Mycol.">
        <title>101 Dothideomycetes genomes: a test case for predicting lifestyles and emergence of pathogens.</title>
        <authorList>
            <person name="Haridas S."/>
            <person name="Albert R."/>
            <person name="Binder M."/>
            <person name="Bloem J."/>
            <person name="Labutti K."/>
            <person name="Salamov A."/>
            <person name="Andreopoulos B."/>
            <person name="Baker S."/>
            <person name="Barry K."/>
            <person name="Bills G."/>
            <person name="Bluhm B."/>
            <person name="Cannon C."/>
            <person name="Castanera R."/>
            <person name="Culley D."/>
            <person name="Daum C."/>
            <person name="Ezra D."/>
            <person name="Gonzalez J."/>
            <person name="Henrissat B."/>
            <person name="Kuo A."/>
            <person name="Liang C."/>
            <person name="Lipzen A."/>
            <person name="Lutzoni F."/>
            <person name="Magnuson J."/>
            <person name="Mondo S."/>
            <person name="Nolan M."/>
            <person name="Ohm R."/>
            <person name="Pangilinan J."/>
            <person name="Park H.-J."/>
            <person name="Ramirez L."/>
            <person name="Alfaro M."/>
            <person name="Sun H."/>
            <person name="Tritt A."/>
            <person name="Yoshinaga Y."/>
            <person name="Zwiers L.-H."/>
            <person name="Turgeon B."/>
            <person name="Goodwin S."/>
            <person name="Spatafora J."/>
            <person name="Crous P."/>
            <person name="Grigoriev I."/>
        </authorList>
    </citation>
    <scope>NUCLEOTIDE SEQUENCE</scope>
    <source>
        <strain evidence="4">CBS 115976</strain>
    </source>
</reference>
<proteinExistence type="predicted"/>
<name>A0A6A6TV68_9PEZI</name>